<evidence type="ECO:0000313" key="8">
    <source>
        <dbReference type="EMBL" id="MBB6479804.1"/>
    </source>
</evidence>
<keyword evidence="9" id="KW-1185">Reference proteome</keyword>
<sequence length="286" mass="30973">MKHIIERAQIYQALKAGIKKTGVVLPGDVKRALHQAIEKETGPAGKVLRFIAENLESAERENMPMCQDTGMVVAFVEMGDKVEIKDAFIDDIIHDAIADAYEEGYFRKSVVEDPLNGRKNTGNNLPAVIHHELKKGSDLKISLMLKGFGSENCSRLAMFKPTAGRDEVIESIAKIVVEAGGSPCPPTILGIGIGGTMDYAAKLSKKALIRELDDSHPDPYYAQLEDDILKRVNELGIGGGGLGGDITTLAVKVEKFPTHIAGLPVAVTVNCWADRKTIVELKGKDN</sequence>
<keyword evidence="6 8" id="KW-0456">Lyase</keyword>
<protein>
    <submittedName>
        <fullName evidence="8">Fumarate hydratase subunit alpha</fullName>
        <ecNumber evidence="8">4.2.1.2</ecNumber>
    </submittedName>
</protein>
<keyword evidence="5" id="KW-0411">Iron-sulfur</keyword>
<feature type="domain" description="Fe-S hydro-lyase tartrate dehydratase alpha-type catalytic" evidence="7">
    <location>
        <begin position="13"/>
        <end position="278"/>
    </location>
</feature>
<evidence type="ECO:0000256" key="6">
    <source>
        <dbReference type="ARBA" id="ARBA00023239"/>
    </source>
</evidence>
<dbReference type="NCBIfam" id="TIGR00722">
    <property type="entry name" value="ttdA_fumA_fumB"/>
    <property type="match status" value="1"/>
</dbReference>
<name>A0A841R3Z5_9SPIO</name>
<evidence type="ECO:0000256" key="1">
    <source>
        <dbReference type="ARBA" id="ARBA00008876"/>
    </source>
</evidence>
<comment type="caution">
    <text evidence="8">The sequence shown here is derived from an EMBL/GenBank/DDBJ whole genome shotgun (WGS) entry which is preliminary data.</text>
</comment>
<dbReference type="GO" id="GO:0004333">
    <property type="term" value="F:fumarate hydratase activity"/>
    <property type="evidence" value="ECO:0007669"/>
    <property type="project" value="UniProtKB-EC"/>
</dbReference>
<dbReference type="PANTHER" id="PTHR30389:SF17">
    <property type="entry name" value="L(+)-TARTRATE DEHYDRATASE SUBUNIT ALPHA-RELATED"/>
    <property type="match status" value="1"/>
</dbReference>
<evidence type="ECO:0000256" key="5">
    <source>
        <dbReference type="ARBA" id="ARBA00023014"/>
    </source>
</evidence>
<dbReference type="GO" id="GO:0046872">
    <property type="term" value="F:metal ion binding"/>
    <property type="evidence" value="ECO:0007669"/>
    <property type="project" value="UniProtKB-KW"/>
</dbReference>
<keyword evidence="2" id="KW-0004">4Fe-4S</keyword>
<evidence type="ECO:0000256" key="4">
    <source>
        <dbReference type="ARBA" id="ARBA00023004"/>
    </source>
</evidence>
<organism evidence="8 9">
    <name type="scientific">Spirochaeta isovalerica</name>
    <dbReference type="NCBI Taxonomy" id="150"/>
    <lineage>
        <taxon>Bacteria</taxon>
        <taxon>Pseudomonadati</taxon>
        <taxon>Spirochaetota</taxon>
        <taxon>Spirochaetia</taxon>
        <taxon>Spirochaetales</taxon>
        <taxon>Spirochaetaceae</taxon>
        <taxon>Spirochaeta</taxon>
    </lineage>
</organism>
<dbReference type="GO" id="GO:0051539">
    <property type="term" value="F:4 iron, 4 sulfur cluster binding"/>
    <property type="evidence" value="ECO:0007669"/>
    <property type="project" value="UniProtKB-KW"/>
</dbReference>
<evidence type="ECO:0000256" key="3">
    <source>
        <dbReference type="ARBA" id="ARBA00022723"/>
    </source>
</evidence>
<gene>
    <name evidence="8" type="ORF">HNR50_001462</name>
</gene>
<comment type="similarity">
    <text evidence="1">Belongs to the class-I fumarase family.</text>
</comment>
<reference evidence="8 9" key="1">
    <citation type="submission" date="2020-08" db="EMBL/GenBank/DDBJ databases">
        <title>Genomic Encyclopedia of Type Strains, Phase IV (KMG-IV): sequencing the most valuable type-strain genomes for metagenomic binning, comparative biology and taxonomic classification.</title>
        <authorList>
            <person name="Goeker M."/>
        </authorList>
    </citation>
    <scope>NUCLEOTIDE SEQUENCE [LARGE SCALE GENOMIC DNA]</scope>
    <source>
        <strain evidence="8 9">DSM 2461</strain>
    </source>
</reference>
<dbReference type="PANTHER" id="PTHR30389">
    <property type="entry name" value="FUMARATE HYDRATASE-RELATED"/>
    <property type="match status" value="1"/>
</dbReference>
<dbReference type="InterPro" id="IPR004646">
    <property type="entry name" value="Fe-S_hydro-lyase_TtdA-typ_cat"/>
</dbReference>
<evidence type="ECO:0000313" key="9">
    <source>
        <dbReference type="Proteomes" id="UP000587760"/>
    </source>
</evidence>
<proteinExistence type="inferred from homology"/>
<dbReference type="EMBL" id="JACHGJ010000002">
    <property type="protein sequence ID" value="MBB6479804.1"/>
    <property type="molecule type" value="Genomic_DNA"/>
</dbReference>
<dbReference type="RefSeq" id="WP_184745357.1">
    <property type="nucleotide sequence ID" value="NZ_JACHGJ010000002.1"/>
</dbReference>
<accession>A0A841R3Z5</accession>
<dbReference type="NCBIfam" id="NF004885">
    <property type="entry name" value="PRK06246.1"/>
    <property type="match status" value="1"/>
</dbReference>
<keyword evidence="4" id="KW-0408">Iron</keyword>
<dbReference type="AlphaFoldDB" id="A0A841R3Z5"/>
<dbReference type="EC" id="4.2.1.2" evidence="8"/>
<evidence type="ECO:0000259" key="7">
    <source>
        <dbReference type="Pfam" id="PF05681"/>
    </source>
</evidence>
<dbReference type="Pfam" id="PF05681">
    <property type="entry name" value="Fumerase"/>
    <property type="match status" value="1"/>
</dbReference>
<dbReference type="InterPro" id="IPR051208">
    <property type="entry name" value="Class-I_Fumarase/Tartrate_DH"/>
</dbReference>
<keyword evidence="3" id="KW-0479">Metal-binding</keyword>
<evidence type="ECO:0000256" key="2">
    <source>
        <dbReference type="ARBA" id="ARBA00022485"/>
    </source>
</evidence>
<dbReference type="Proteomes" id="UP000587760">
    <property type="component" value="Unassembled WGS sequence"/>
</dbReference>